<gene>
    <name evidence="7" type="ORF">CYCCA115_LOCUS6809</name>
</gene>
<comment type="caution">
    <text evidence="7">The sequence shown here is derived from an EMBL/GenBank/DDBJ whole genome shotgun (WGS) entry which is preliminary data.</text>
</comment>
<dbReference type="EMBL" id="CAKOGP040000879">
    <property type="protein sequence ID" value="CAJ1939957.1"/>
    <property type="molecule type" value="Genomic_DNA"/>
</dbReference>
<feature type="compositionally biased region" description="Low complexity" evidence="5">
    <location>
        <begin position="353"/>
        <end position="362"/>
    </location>
</feature>
<feature type="compositionally biased region" description="Basic and acidic residues" evidence="5">
    <location>
        <begin position="202"/>
        <end position="213"/>
    </location>
</feature>
<feature type="compositionally biased region" description="Low complexity" evidence="5">
    <location>
        <begin position="183"/>
        <end position="193"/>
    </location>
</feature>
<proteinExistence type="inferred from homology"/>
<evidence type="ECO:0000256" key="5">
    <source>
        <dbReference type="SAM" id="MobiDB-lite"/>
    </source>
</evidence>
<feature type="domain" description="HSF-type DNA-binding" evidence="6">
    <location>
        <begin position="58"/>
        <end position="157"/>
    </location>
</feature>
<dbReference type="AlphaFoldDB" id="A0AAD2CSM9"/>
<name>A0AAD2CSM9_9STRA</name>
<protein>
    <recommendedName>
        <fullName evidence="6">HSF-type DNA-binding domain-containing protein</fullName>
    </recommendedName>
</protein>
<dbReference type="GO" id="GO:0003700">
    <property type="term" value="F:DNA-binding transcription factor activity"/>
    <property type="evidence" value="ECO:0007669"/>
    <property type="project" value="InterPro"/>
</dbReference>
<keyword evidence="8" id="KW-1185">Reference proteome</keyword>
<dbReference type="Pfam" id="PF00447">
    <property type="entry name" value="HSF_DNA-bind"/>
    <property type="match status" value="1"/>
</dbReference>
<dbReference type="PANTHER" id="PTHR10015:SF427">
    <property type="entry name" value="HEAT SHOCK FACTOR PROTEIN"/>
    <property type="match status" value="1"/>
</dbReference>
<sequence>MPGFSGLSALYQAATEQLGGLPSPSGGRGKVLSNIDENPEPYLDVESTQALIPDDDRPPLSFTEKLMTLLLDSTNNDIITFLPDGTYFAMRTKEFSEGPLHSAFLLDSFQEFLEQMKGWGFTRVCGNEDESRTGIQVFRHPMFRRDNQEGLESMKFGQNPTEARMSAIPDRLNTIHLVRSEDSGSASASASSSSKRRLSPSHTERDIEDSYQKTQRVFEGDKVESVNELSIVRSSSSGYDSEHSVARRRSSTEIRSYALAMATAELDMQSTGGDDNSDHARSFSTGAKEGKTNASLIEGGVERATQTIVTDAIETLLFDEGHTRQTFKKHEKELSRSSFPGVVPISKQLFSRAAEGTGTGATPGHADVDQEDDASCESKGHAE</sequence>
<dbReference type="InterPro" id="IPR036388">
    <property type="entry name" value="WH-like_DNA-bd_sf"/>
</dbReference>
<organism evidence="7 8">
    <name type="scientific">Cylindrotheca closterium</name>
    <dbReference type="NCBI Taxonomy" id="2856"/>
    <lineage>
        <taxon>Eukaryota</taxon>
        <taxon>Sar</taxon>
        <taxon>Stramenopiles</taxon>
        <taxon>Ochrophyta</taxon>
        <taxon>Bacillariophyta</taxon>
        <taxon>Bacillariophyceae</taxon>
        <taxon>Bacillariophycidae</taxon>
        <taxon>Bacillariales</taxon>
        <taxon>Bacillariaceae</taxon>
        <taxon>Cylindrotheca</taxon>
    </lineage>
</organism>
<accession>A0AAD2CSM9</accession>
<dbReference type="SUPFAM" id="SSF46785">
    <property type="entry name" value="Winged helix' DNA-binding domain"/>
    <property type="match status" value="1"/>
</dbReference>
<keyword evidence="2" id="KW-0238">DNA-binding</keyword>
<dbReference type="GO" id="GO:0005634">
    <property type="term" value="C:nucleus"/>
    <property type="evidence" value="ECO:0007669"/>
    <property type="project" value="UniProtKB-SubCell"/>
</dbReference>
<dbReference type="InterPro" id="IPR036390">
    <property type="entry name" value="WH_DNA-bd_sf"/>
</dbReference>
<dbReference type="GO" id="GO:0043565">
    <property type="term" value="F:sequence-specific DNA binding"/>
    <property type="evidence" value="ECO:0007669"/>
    <property type="project" value="InterPro"/>
</dbReference>
<feature type="region of interest" description="Disordered" evidence="5">
    <location>
        <begin position="18"/>
        <end position="40"/>
    </location>
</feature>
<feature type="region of interest" description="Disordered" evidence="5">
    <location>
        <begin position="350"/>
        <end position="383"/>
    </location>
</feature>
<dbReference type="PANTHER" id="PTHR10015">
    <property type="entry name" value="HEAT SHOCK TRANSCRIPTION FACTOR"/>
    <property type="match status" value="1"/>
</dbReference>
<keyword evidence="3" id="KW-0539">Nucleus</keyword>
<comment type="subcellular location">
    <subcellularLocation>
        <location evidence="1">Nucleus</location>
    </subcellularLocation>
</comment>
<evidence type="ECO:0000256" key="2">
    <source>
        <dbReference type="ARBA" id="ARBA00023125"/>
    </source>
</evidence>
<dbReference type="Proteomes" id="UP001295423">
    <property type="component" value="Unassembled WGS sequence"/>
</dbReference>
<dbReference type="Gene3D" id="1.10.10.10">
    <property type="entry name" value="Winged helix-like DNA-binding domain superfamily/Winged helix DNA-binding domain"/>
    <property type="match status" value="1"/>
</dbReference>
<feature type="region of interest" description="Disordered" evidence="5">
    <location>
        <begin position="269"/>
        <end position="291"/>
    </location>
</feature>
<comment type="similarity">
    <text evidence="4">Belongs to the HSF family.</text>
</comment>
<evidence type="ECO:0000256" key="3">
    <source>
        <dbReference type="ARBA" id="ARBA00023242"/>
    </source>
</evidence>
<evidence type="ECO:0000256" key="4">
    <source>
        <dbReference type="RuleBase" id="RU004020"/>
    </source>
</evidence>
<evidence type="ECO:0000313" key="8">
    <source>
        <dbReference type="Proteomes" id="UP001295423"/>
    </source>
</evidence>
<reference evidence="7" key="1">
    <citation type="submission" date="2023-08" db="EMBL/GenBank/DDBJ databases">
        <authorList>
            <person name="Audoor S."/>
            <person name="Bilcke G."/>
        </authorList>
    </citation>
    <scope>NUCLEOTIDE SEQUENCE</scope>
</reference>
<evidence type="ECO:0000313" key="7">
    <source>
        <dbReference type="EMBL" id="CAJ1939957.1"/>
    </source>
</evidence>
<feature type="region of interest" description="Disordered" evidence="5">
    <location>
        <begin position="180"/>
        <end position="213"/>
    </location>
</feature>
<evidence type="ECO:0000256" key="1">
    <source>
        <dbReference type="ARBA" id="ARBA00004123"/>
    </source>
</evidence>
<dbReference type="SMART" id="SM00415">
    <property type="entry name" value="HSF"/>
    <property type="match status" value="1"/>
</dbReference>
<dbReference type="InterPro" id="IPR000232">
    <property type="entry name" value="HSF_DNA-bd"/>
</dbReference>
<evidence type="ECO:0000259" key="6">
    <source>
        <dbReference type="SMART" id="SM00415"/>
    </source>
</evidence>